<name>A0A8S1KRK5_9CILI</name>
<proteinExistence type="predicted"/>
<reference evidence="1" key="1">
    <citation type="submission" date="2021-01" db="EMBL/GenBank/DDBJ databases">
        <authorList>
            <consortium name="Genoscope - CEA"/>
            <person name="William W."/>
        </authorList>
    </citation>
    <scope>NUCLEOTIDE SEQUENCE</scope>
</reference>
<evidence type="ECO:0000313" key="1">
    <source>
        <dbReference type="EMBL" id="CAD8058120.1"/>
    </source>
</evidence>
<dbReference type="AlphaFoldDB" id="A0A8S1KRK5"/>
<evidence type="ECO:0000313" key="2">
    <source>
        <dbReference type="Proteomes" id="UP000692954"/>
    </source>
</evidence>
<dbReference type="OrthoDB" id="291601at2759"/>
<sequence length="444" mass="52641">MISIIFTLIQTILEDIVYSNSFNLTIGIQSFPLNLYCIKLIQENELKVMFTQQSNYISLLAICQINFNEKEKSQTLFEHDNYHDYNCLIYYNAYILGNQIKQIILSHKKVQNLVSLYHIQFSIENNSCIGIIYSKFNSNLILTIDIFGFDYLTVKIKEFVLKASANVYRIIQVLIVMYFHQTYNTTLIFMDYNYLQLQTNDYKLILNSELQYTIICNANSSHLLIASNHNNTIYINEESTFKCKETTERLRNNIIQLFWLYLFQHQFLVQSFYSQQQPIHGKIYYQEQAIIGIQMIAIQFISLVDRISQTKAETICSICFETFKSQSIVRMKYQDRIFHSRSLERLMKNNKVCQLCRSALDTYYLNKEQKFNLQLLKEKVQVQPFLKKLNLLSKHECSLHYIDESLSQNSPVIKQQLITSPNQFILKFFKYINFQSHFQHNSQC</sequence>
<protein>
    <submittedName>
        <fullName evidence="1">Uncharacterized protein</fullName>
    </submittedName>
</protein>
<dbReference type="Proteomes" id="UP000692954">
    <property type="component" value="Unassembled WGS sequence"/>
</dbReference>
<dbReference type="EMBL" id="CAJJDN010000012">
    <property type="protein sequence ID" value="CAD8058120.1"/>
    <property type="molecule type" value="Genomic_DNA"/>
</dbReference>
<gene>
    <name evidence="1" type="ORF">PSON_ATCC_30995.1.T0120040</name>
</gene>
<comment type="caution">
    <text evidence="1">The sequence shown here is derived from an EMBL/GenBank/DDBJ whole genome shotgun (WGS) entry which is preliminary data.</text>
</comment>
<keyword evidence="2" id="KW-1185">Reference proteome</keyword>
<accession>A0A8S1KRK5</accession>
<organism evidence="1 2">
    <name type="scientific">Paramecium sonneborni</name>
    <dbReference type="NCBI Taxonomy" id="65129"/>
    <lineage>
        <taxon>Eukaryota</taxon>
        <taxon>Sar</taxon>
        <taxon>Alveolata</taxon>
        <taxon>Ciliophora</taxon>
        <taxon>Intramacronucleata</taxon>
        <taxon>Oligohymenophorea</taxon>
        <taxon>Peniculida</taxon>
        <taxon>Parameciidae</taxon>
        <taxon>Paramecium</taxon>
    </lineage>
</organism>